<accession>A0A0F6W8M8</accession>
<dbReference type="AlphaFoldDB" id="A0A0F6W8M8"/>
<sequence length="214" mass="23251">MTRLAGYGRVRWVSAPEVPSVVKDRRADAGVLVLSGLEELPVDLFQTIDNWVIDIVRGKVEPVRLVLVSTLEPLEFSPPYLLARVTPFAVAPLSSAEAQSLAAALDAPISRADLTTVRTLTGGHPYLMLQVLSAVARGMPVLHALDPKRSDCPFDDWVRTLSREIEGGTLETLFELPGGTLRPDEWLKLRSWGLVAGSPSNPTLAVPLLSKLAR</sequence>
<proteinExistence type="predicted"/>
<evidence type="ECO:0000313" key="1">
    <source>
        <dbReference type="EMBL" id="AKF10205.1"/>
    </source>
</evidence>
<protein>
    <submittedName>
        <fullName evidence="1">Uncharacterized protein</fullName>
    </submittedName>
</protein>
<gene>
    <name evidence="1" type="ORF">DB32_007354</name>
</gene>
<dbReference type="EMBL" id="CP011125">
    <property type="protein sequence ID" value="AKF10205.1"/>
    <property type="molecule type" value="Genomic_DNA"/>
</dbReference>
<dbReference type="Proteomes" id="UP000034883">
    <property type="component" value="Chromosome"/>
</dbReference>
<organism evidence="1 2">
    <name type="scientific">Sandaracinus amylolyticus</name>
    <dbReference type="NCBI Taxonomy" id="927083"/>
    <lineage>
        <taxon>Bacteria</taxon>
        <taxon>Pseudomonadati</taxon>
        <taxon>Myxococcota</taxon>
        <taxon>Polyangia</taxon>
        <taxon>Polyangiales</taxon>
        <taxon>Sandaracinaceae</taxon>
        <taxon>Sandaracinus</taxon>
    </lineage>
</organism>
<name>A0A0F6W8M8_9BACT</name>
<reference evidence="1 2" key="1">
    <citation type="submission" date="2015-03" db="EMBL/GenBank/DDBJ databases">
        <title>Genome assembly of Sandaracinus amylolyticus DSM 53668.</title>
        <authorList>
            <person name="Sharma G."/>
            <person name="Subramanian S."/>
        </authorList>
    </citation>
    <scope>NUCLEOTIDE SEQUENCE [LARGE SCALE GENOMIC DNA]</scope>
    <source>
        <strain evidence="1 2">DSM 53668</strain>
    </source>
</reference>
<evidence type="ECO:0000313" key="2">
    <source>
        <dbReference type="Proteomes" id="UP000034883"/>
    </source>
</evidence>
<dbReference type="KEGG" id="samy:DB32_007354"/>
<keyword evidence="2" id="KW-1185">Reference proteome</keyword>
<dbReference type="STRING" id="927083.DB32_007354"/>